<evidence type="ECO:0000313" key="4">
    <source>
        <dbReference type="EMBL" id="MFC7141065.1"/>
    </source>
</evidence>
<organism evidence="4 5">
    <name type="scientific">Halosimplex aquaticum</name>
    <dbReference type="NCBI Taxonomy" id="3026162"/>
    <lineage>
        <taxon>Archaea</taxon>
        <taxon>Methanobacteriati</taxon>
        <taxon>Methanobacteriota</taxon>
        <taxon>Stenosarchaea group</taxon>
        <taxon>Halobacteria</taxon>
        <taxon>Halobacteriales</taxon>
        <taxon>Haloarculaceae</taxon>
        <taxon>Halosimplex</taxon>
    </lineage>
</organism>
<name>A0ABD5Y5P9_9EURY</name>
<dbReference type="RefSeq" id="WP_274322157.1">
    <property type="nucleotide sequence ID" value="NZ_CP118158.1"/>
</dbReference>
<gene>
    <name evidence="4" type="ORF">ACFQMA_14670</name>
</gene>
<dbReference type="Gene3D" id="3.40.50.720">
    <property type="entry name" value="NAD(P)-binding Rossmann-like Domain"/>
    <property type="match status" value="1"/>
</dbReference>
<dbReference type="Proteomes" id="UP001596432">
    <property type="component" value="Unassembled WGS sequence"/>
</dbReference>
<feature type="domain" description="XdhC Rossmann" evidence="3">
    <location>
        <begin position="212"/>
        <end position="356"/>
    </location>
</feature>
<evidence type="ECO:0000313" key="5">
    <source>
        <dbReference type="Proteomes" id="UP001596432"/>
    </source>
</evidence>
<dbReference type="PANTHER" id="PTHR30388">
    <property type="entry name" value="ALDEHYDE OXIDOREDUCTASE MOLYBDENUM COFACTOR ASSEMBLY PROTEIN"/>
    <property type="match status" value="1"/>
</dbReference>
<evidence type="ECO:0000256" key="1">
    <source>
        <dbReference type="SAM" id="MobiDB-lite"/>
    </source>
</evidence>
<sequence length="380" mass="40031">MTDDSGTTADDSDDRTADWTAPAREVRATARGHLDSDEPAVLATVVAVDGRAYRRPGAKMVVAPGSGGVGSVTAGCLTDSLARLAGDVLADDAARLERFDLREDDAWGLGVGCDGLVDVLLEPLGESHRPVFASADELDGGRIAAVVVESDDERLDVGERWTDDGGDAADDLPPDVAAAVPEDVDRTTTVRVETGGGSVRLFVERVTPPPRLVVVGSNADVRPVVDLARSAGFRVTVVGFRGGRATAERFPRADRVVSTSPRDLRDAVDFESSDSAVLMTHNFVDDRLALGEVLATPVGYVGVMGPPDRFERLRDALASDGIEIGEGDRERIYAPVGLDLGGGSPYQVAQSVVAEVLAVRNGRDGGHLRSSSEPIHSRDE</sequence>
<accession>A0ABD5Y5P9</accession>
<dbReference type="EMBL" id="JBHTAS010000001">
    <property type="protein sequence ID" value="MFC7141065.1"/>
    <property type="molecule type" value="Genomic_DNA"/>
</dbReference>
<evidence type="ECO:0000259" key="2">
    <source>
        <dbReference type="Pfam" id="PF02625"/>
    </source>
</evidence>
<dbReference type="InterPro" id="IPR052698">
    <property type="entry name" value="MoCofactor_Util/Proc"/>
</dbReference>
<dbReference type="PANTHER" id="PTHR30388:SF6">
    <property type="entry name" value="XANTHINE DEHYDROGENASE SUBUNIT A-RELATED"/>
    <property type="match status" value="1"/>
</dbReference>
<evidence type="ECO:0000259" key="3">
    <source>
        <dbReference type="Pfam" id="PF13478"/>
    </source>
</evidence>
<dbReference type="InterPro" id="IPR003777">
    <property type="entry name" value="XdhC_CoxI"/>
</dbReference>
<comment type="caution">
    <text evidence="4">The sequence shown here is derived from an EMBL/GenBank/DDBJ whole genome shotgun (WGS) entry which is preliminary data.</text>
</comment>
<dbReference type="Pfam" id="PF13478">
    <property type="entry name" value="XdhC_C"/>
    <property type="match status" value="1"/>
</dbReference>
<reference evidence="4 5" key="1">
    <citation type="journal article" date="2019" name="Int. J. Syst. Evol. Microbiol.">
        <title>The Global Catalogue of Microorganisms (GCM) 10K type strain sequencing project: providing services to taxonomists for standard genome sequencing and annotation.</title>
        <authorList>
            <consortium name="The Broad Institute Genomics Platform"/>
            <consortium name="The Broad Institute Genome Sequencing Center for Infectious Disease"/>
            <person name="Wu L."/>
            <person name="Ma J."/>
        </authorList>
    </citation>
    <scope>NUCLEOTIDE SEQUENCE [LARGE SCALE GENOMIC DNA]</scope>
    <source>
        <strain evidence="4 5">XZYJT29</strain>
    </source>
</reference>
<dbReference type="AlphaFoldDB" id="A0ABD5Y5P9"/>
<feature type="domain" description="XdhC- CoxI" evidence="2">
    <location>
        <begin position="34"/>
        <end position="100"/>
    </location>
</feature>
<protein>
    <submittedName>
        <fullName evidence="4">XdhC family protein</fullName>
    </submittedName>
</protein>
<keyword evidence="5" id="KW-1185">Reference proteome</keyword>
<dbReference type="InterPro" id="IPR027051">
    <property type="entry name" value="XdhC_Rossmann_dom"/>
</dbReference>
<dbReference type="GeneID" id="78821373"/>
<dbReference type="Pfam" id="PF02625">
    <property type="entry name" value="XdhC_CoxI"/>
    <property type="match status" value="1"/>
</dbReference>
<proteinExistence type="predicted"/>
<feature type="region of interest" description="Disordered" evidence="1">
    <location>
        <begin position="1"/>
        <end position="32"/>
    </location>
</feature>